<dbReference type="EMBL" id="GDQN01011245">
    <property type="protein sequence ID" value="JAT79809.1"/>
    <property type="molecule type" value="Transcribed_RNA"/>
</dbReference>
<organism evidence="1">
    <name type="scientific">Pectinophora gossypiella</name>
    <name type="common">Cotton pink bollworm</name>
    <name type="synonym">Depressaria gossypiella</name>
    <dbReference type="NCBI Taxonomy" id="13191"/>
    <lineage>
        <taxon>Eukaryota</taxon>
        <taxon>Metazoa</taxon>
        <taxon>Ecdysozoa</taxon>
        <taxon>Arthropoda</taxon>
        <taxon>Hexapoda</taxon>
        <taxon>Insecta</taxon>
        <taxon>Pterygota</taxon>
        <taxon>Neoptera</taxon>
        <taxon>Endopterygota</taxon>
        <taxon>Lepidoptera</taxon>
        <taxon>Glossata</taxon>
        <taxon>Ditrysia</taxon>
        <taxon>Gelechioidea</taxon>
        <taxon>Gelechiidae</taxon>
        <taxon>Apatetrinae</taxon>
        <taxon>Pectinophora</taxon>
    </lineage>
</organism>
<reference evidence="1" key="1">
    <citation type="submission" date="2015-09" db="EMBL/GenBank/DDBJ databases">
        <title>De novo assembly of Pectinophora gossypiella (Pink Bollworm) gut transcriptome.</title>
        <authorList>
            <person name="Tassone E.E."/>
        </authorList>
    </citation>
    <scope>NUCLEOTIDE SEQUENCE</scope>
</reference>
<accession>A0A1E1VYP7</accession>
<name>A0A1E1VYP7_PECGO</name>
<sequence>ALKQIPEGKISPLIAEIAKKFDDVVEAAKPCIKYAETAIIEEITDSSMSTTSKVDENILEGKMEELTWFVEEKSNMESLDEQSKQVLDIVLTCIQKHENYKDAIGTGKTLIILKCLSECSDVLQETILESKSKSLSTEEKIEDSNLKAVLIEMLEPLQALHSQLNSVQEQILSGVEE</sequence>
<gene>
    <name evidence="1" type="ORF">g.5803</name>
</gene>
<dbReference type="OrthoDB" id="6070751at2759"/>
<feature type="non-terminal residue" evidence="1">
    <location>
        <position position="177"/>
    </location>
</feature>
<evidence type="ECO:0000313" key="1">
    <source>
        <dbReference type="EMBL" id="JAT79809.1"/>
    </source>
</evidence>
<protein>
    <submittedName>
        <fullName evidence="1">Uncharacterized protein</fullName>
    </submittedName>
</protein>
<feature type="non-terminal residue" evidence="1">
    <location>
        <position position="1"/>
    </location>
</feature>
<proteinExistence type="predicted"/>
<dbReference type="AlphaFoldDB" id="A0A1E1VYP7"/>